<dbReference type="EMBL" id="ADAS02000001">
    <property type="protein sequence ID" value="OAV99897.1"/>
    <property type="molecule type" value="Genomic_DNA"/>
</dbReference>
<evidence type="ECO:0008006" key="10">
    <source>
        <dbReference type="Google" id="ProtNLM"/>
    </source>
</evidence>
<keyword evidence="5" id="KW-0443">Lipid metabolism</keyword>
<dbReference type="PANTHER" id="PTHR43667:SF2">
    <property type="entry name" value="FATTY ACID C-METHYL TRANSFERASE"/>
    <property type="match status" value="1"/>
</dbReference>
<evidence type="ECO:0000256" key="2">
    <source>
        <dbReference type="ARBA" id="ARBA00022603"/>
    </source>
</evidence>
<dbReference type="AlphaFoldDB" id="A0A180H4I5"/>
<accession>A0A180H4I5</accession>
<dbReference type="SUPFAM" id="SSF53335">
    <property type="entry name" value="S-adenosyl-L-methionine-dependent methyltransferases"/>
    <property type="match status" value="1"/>
</dbReference>
<dbReference type="GO" id="GO:0032259">
    <property type="term" value="P:methylation"/>
    <property type="evidence" value="ECO:0007669"/>
    <property type="project" value="UniProtKB-KW"/>
</dbReference>
<protein>
    <recommendedName>
        <fullName evidence="10">Cyclopropane-fatty-acyl-phospholipid synthase</fullName>
    </recommendedName>
</protein>
<keyword evidence="4" id="KW-0949">S-adenosyl-L-methionine</keyword>
<dbReference type="Pfam" id="PF02353">
    <property type="entry name" value="CMAS"/>
    <property type="match status" value="1"/>
</dbReference>
<reference evidence="8" key="4">
    <citation type="submission" date="2025-05" db="UniProtKB">
        <authorList>
            <consortium name="EnsemblFungi"/>
        </authorList>
    </citation>
    <scope>IDENTIFICATION</scope>
    <source>
        <strain evidence="8">isolate 1-1 / race 1 (BBBD)</strain>
    </source>
</reference>
<evidence type="ECO:0000256" key="6">
    <source>
        <dbReference type="SAM" id="MobiDB-lite"/>
    </source>
</evidence>
<reference evidence="7" key="1">
    <citation type="submission" date="2009-11" db="EMBL/GenBank/DDBJ databases">
        <authorList>
            <consortium name="The Broad Institute Genome Sequencing Platform"/>
            <person name="Ward D."/>
            <person name="Feldgarden M."/>
            <person name="Earl A."/>
            <person name="Young S.K."/>
            <person name="Zeng Q."/>
            <person name="Koehrsen M."/>
            <person name="Alvarado L."/>
            <person name="Berlin A."/>
            <person name="Bochicchio J."/>
            <person name="Borenstein D."/>
            <person name="Chapman S.B."/>
            <person name="Chen Z."/>
            <person name="Engels R."/>
            <person name="Freedman E."/>
            <person name="Gellesch M."/>
            <person name="Goldberg J."/>
            <person name="Griggs A."/>
            <person name="Gujja S."/>
            <person name="Heilman E."/>
            <person name="Heiman D."/>
            <person name="Hepburn T."/>
            <person name="Howarth C."/>
            <person name="Jen D."/>
            <person name="Larson L."/>
            <person name="Lewis B."/>
            <person name="Mehta T."/>
            <person name="Park D."/>
            <person name="Pearson M."/>
            <person name="Roberts A."/>
            <person name="Saif S."/>
            <person name="Shea T."/>
            <person name="Shenoy N."/>
            <person name="Sisk P."/>
            <person name="Stolte C."/>
            <person name="Sykes S."/>
            <person name="Thomson T."/>
            <person name="Walk T."/>
            <person name="White J."/>
            <person name="Yandava C."/>
            <person name="Izard J."/>
            <person name="Baranova O.V."/>
            <person name="Blanton J.M."/>
            <person name="Tanner A.C."/>
            <person name="Dewhirst F.E."/>
            <person name="Haas B."/>
            <person name="Nusbaum C."/>
            <person name="Birren B."/>
        </authorList>
    </citation>
    <scope>NUCLEOTIDE SEQUENCE [LARGE SCALE GENOMIC DNA]</scope>
    <source>
        <strain evidence="7">1-1 BBBD Race 1</strain>
    </source>
</reference>
<dbReference type="GO" id="GO:0008168">
    <property type="term" value="F:methyltransferase activity"/>
    <property type="evidence" value="ECO:0007669"/>
    <property type="project" value="UniProtKB-KW"/>
</dbReference>
<dbReference type="EnsemblFungi" id="PTTG_01469-t43_1">
    <property type="protein sequence ID" value="PTTG_01469-t43_1-p1"/>
    <property type="gene ID" value="PTTG_01469"/>
</dbReference>
<evidence type="ECO:0000256" key="3">
    <source>
        <dbReference type="ARBA" id="ARBA00022679"/>
    </source>
</evidence>
<dbReference type="Proteomes" id="UP000005240">
    <property type="component" value="Unassembled WGS sequence"/>
</dbReference>
<evidence type="ECO:0000313" key="8">
    <source>
        <dbReference type="EnsemblFungi" id="PTTG_01469-t43_1-p1"/>
    </source>
</evidence>
<dbReference type="PIRSF" id="PIRSF003085">
    <property type="entry name" value="CMAS"/>
    <property type="match status" value="1"/>
</dbReference>
<keyword evidence="9" id="KW-1185">Reference proteome</keyword>
<dbReference type="OrthoDB" id="8300214at2759"/>
<evidence type="ECO:0000256" key="5">
    <source>
        <dbReference type="ARBA" id="ARBA00023098"/>
    </source>
</evidence>
<evidence type="ECO:0000256" key="1">
    <source>
        <dbReference type="ARBA" id="ARBA00010815"/>
    </source>
</evidence>
<feature type="compositionally biased region" description="Basic and acidic residues" evidence="6">
    <location>
        <begin position="215"/>
        <end position="225"/>
    </location>
</feature>
<dbReference type="VEuPathDB" id="FungiDB:PTTG_01469"/>
<comment type="similarity">
    <text evidence="1">Belongs to the CFA/CMAS family.</text>
</comment>
<gene>
    <name evidence="7" type="ORF">PTTG_01469</name>
</gene>
<reference evidence="8 9" key="3">
    <citation type="journal article" date="2017" name="G3 (Bethesda)">
        <title>Comparative analysis highlights variable genome content of wheat rusts and divergence of the mating loci.</title>
        <authorList>
            <person name="Cuomo C.A."/>
            <person name="Bakkeren G."/>
            <person name="Khalil H.B."/>
            <person name="Panwar V."/>
            <person name="Joly D."/>
            <person name="Linning R."/>
            <person name="Sakthikumar S."/>
            <person name="Song X."/>
            <person name="Adiconis X."/>
            <person name="Fan L."/>
            <person name="Goldberg J.M."/>
            <person name="Levin J.Z."/>
            <person name="Young S."/>
            <person name="Zeng Q."/>
            <person name="Anikster Y."/>
            <person name="Bruce M."/>
            <person name="Wang M."/>
            <person name="Yin C."/>
            <person name="McCallum B."/>
            <person name="Szabo L.J."/>
            <person name="Hulbert S."/>
            <person name="Chen X."/>
            <person name="Fellers J.P."/>
        </authorList>
    </citation>
    <scope>NUCLEOTIDE SEQUENCE</scope>
    <source>
        <strain evidence="8">isolate 1-1 / race 1 (BBBD)</strain>
        <strain evidence="9">Isolate 1-1 / race 1 (BBBD)</strain>
    </source>
</reference>
<keyword evidence="3" id="KW-0808">Transferase</keyword>
<sequence>MDDDYLQTTNYAHSSSILALTSRSLLRLKEAIVSTTTFYPLVALAKKTIVSLMSRIEHGQIKLTTPAESFVFGRSKVHPVTNDELVAVIDVRNDAFWLRMFLLSDIGFAEAYMVGDIHVHRLDSLFKIFILNRAHLSEMSMLSASLFSSLNTLMNSRFVNTISNTISNISAHYDLSNGIFEAFLSKDMTYSCAYFPPSLGGPDGDLVGPGADQGADDRAAGKGTKDPLETAQYAKLDLIIDQAKIRRGDRVLEIGSGWGSFAIRAVERTGCRVDTVTLSVEQKALAEARIRQAGLEHSIVVHLLDYRDLPARFKHTKFDRLVSIEMIESIGIEFLESYFAVVHQCLHPLSGIAVFQVITIPESRFDRYVKEVDFIRKWIFPGGILPSVTFMTNAIAKGSSQRLLIDSVQNIGPHYARTLREWERRFTDNFDRLVAPCLLHTYPELADNPHRIQIFKRKWIYYFEYCATGFQARVIGDHIFTLTREGNLTL</sequence>
<keyword evidence="2" id="KW-0489">Methyltransferase</keyword>
<dbReference type="Gene3D" id="3.40.50.150">
    <property type="entry name" value="Vaccinia Virus protein VP39"/>
    <property type="match status" value="1"/>
</dbReference>
<reference evidence="7" key="2">
    <citation type="submission" date="2016-05" db="EMBL/GenBank/DDBJ databases">
        <title>Comparative analysis highlights variable genome content of wheat rusts and divergence of the mating loci.</title>
        <authorList>
            <person name="Cuomo C.A."/>
            <person name="Bakkeren G."/>
            <person name="Szabo L."/>
            <person name="Khalil H."/>
            <person name="Joly D."/>
            <person name="Goldberg J."/>
            <person name="Young S."/>
            <person name="Zeng Q."/>
            <person name="Fellers J."/>
        </authorList>
    </citation>
    <scope>NUCLEOTIDE SEQUENCE [LARGE SCALE GENOMIC DNA]</scope>
    <source>
        <strain evidence="7">1-1 BBBD Race 1</strain>
    </source>
</reference>
<evidence type="ECO:0000313" key="9">
    <source>
        <dbReference type="Proteomes" id="UP000005240"/>
    </source>
</evidence>
<dbReference type="PANTHER" id="PTHR43667">
    <property type="entry name" value="CYCLOPROPANE-FATTY-ACYL-PHOSPHOLIPID SYNTHASE"/>
    <property type="match status" value="1"/>
</dbReference>
<dbReference type="InterPro" id="IPR029063">
    <property type="entry name" value="SAM-dependent_MTases_sf"/>
</dbReference>
<dbReference type="InterPro" id="IPR050723">
    <property type="entry name" value="CFA/CMAS"/>
</dbReference>
<proteinExistence type="inferred from homology"/>
<organism evidence="7">
    <name type="scientific">Puccinia triticina (isolate 1-1 / race 1 (BBBD))</name>
    <name type="common">Brown leaf rust fungus</name>
    <dbReference type="NCBI Taxonomy" id="630390"/>
    <lineage>
        <taxon>Eukaryota</taxon>
        <taxon>Fungi</taxon>
        <taxon>Dikarya</taxon>
        <taxon>Basidiomycota</taxon>
        <taxon>Pucciniomycotina</taxon>
        <taxon>Pucciniomycetes</taxon>
        <taxon>Pucciniales</taxon>
        <taxon>Pucciniaceae</taxon>
        <taxon>Puccinia</taxon>
    </lineage>
</organism>
<dbReference type="STRING" id="630390.A0A180H4I5"/>
<name>A0A180H4I5_PUCT1</name>
<dbReference type="InterPro" id="IPR003333">
    <property type="entry name" value="CMAS"/>
</dbReference>
<feature type="region of interest" description="Disordered" evidence="6">
    <location>
        <begin position="205"/>
        <end position="225"/>
    </location>
</feature>
<evidence type="ECO:0000313" key="7">
    <source>
        <dbReference type="EMBL" id="OAV99897.1"/>
    </source>
</evidence>
<evidence type="ECO:0000256" key="4">
    <source>
        <dbReference type="ARBA" id="ARBA00022691"/>
    </source>
</evidence>
<dbReference type="GO" id="GO:0008610">
    <property type="term" value="P:lipid biosynthetic process"/>
    <property type="evidence" value="ECO:0007669"/>
    <property type="project" value="InterPro"/>
</dbReference>